<evidence type="ECO:0000259" key="8">
    <source>
        <dbReference type="Pfam" id="PF23769"/>
    </source>
</evidence>
<reference evidence="9 11" key="2">
    <citation type="journal article" date="2018" name="Plant J.">
        <title>The Physcomitrella patens chromosome-scale assembly reveals moss genome structure and evolution.</title>
        <authorList>
            <person name="Lang D."/>
            <person name="Ullrich K.K."/>
            <person name="Murat F."/>
            <person name="Fuchs J."/>
            <person name="Jenkins J."/>
            <person name="Haas F.B."/>
            <person name="Piednoel M."/>
            <person name="Gundlach H."/>
            <person name="Van Bel M."/>
            <person name="Meyberg R."/>
            <person name="Vives C."/>
            <person name="Morata J."/>
            <person name="Symeonidi A."/>
            <person name="Hiss M."/>
            <person name="Muchero W."/>
            <person name="Kamisugi Y."/>
            <person name="Saleh O."/>
            <person name="Blanc G."/>
            <person name="Decker E.L."/>
            <person name="van Gessel N."/>
            <person name="Grimwood J."/>
            <person name="Hayes R.D."/>
            <person name="Graham S.W."/>
            <person name="Gunter L.E."/>
            <person name="McDaniel S.F."/>
            <person name="Hoernstein S.N.W."/>
            <person name="Larsson A."/>
            <person name="Li F.W."/>
            <person name="Perroud P.F."/>
            <person name="Phillips J."/>
            <person name="Ranjan P."/>
            <person name="Rokshar D.S."/>
            <person name="Rothfels C.J."/>
            <person name="Schneider L."/>
            <person name="Shu S."/>
            <person name="Stevenson D.W."/>
            <person name="Thummler F."/>
            <person name="Tillich M."/>
            <person name="Villarreal Aguilar J.C."/>
            <person name="Widiez T."/>
            <person name="Wong G.K."/>
            <person name="Wymore A."/>
            <person name="Zhang Y."/>
            <person name="Zimmer A.D."/>
            <person name="Quatrano R.S."/>
            <person name="Mayer K.F.X."/>
            <person name="Goodstein D."/>
            <person name="Casacuberta J.M."/>
            <person name="Vandepoele K."/>
            <person name="Reski R."/>
            <person name="Cuming A.C."/>
            <person name="Tuskan G.A."/>
            <person name="Maumus F."/>
            <person name="Salse J."/>
            <person name="Schmutz J."/>
            <person name="Rensing S.A."/>
        </authorList>
    </citation>
    <scope>NUCLEOTIDE SEQUENCE [LARGE SCALE GENOMIC DNA]</scope>
    <source>
        <strain evidence="10 11">cv. Gransden 2004</strain>
    </source>
</reference>
<dbReference type="PROSITE" id="PS50082">
    <property type="entry name" value="WD_REPEATS_2"/>
    <property type="match status" value="2"/>
</dbReference>
<evidence type="ECO:0000256" key="7">
    <source>
        <dbReference type="PROSITE-ProRule" id="PRU00221"/>
    </source>
</evidence>
<evidence type="ECO:0000313" key="9">
    <source>
        <dbReference type="EMBL" id="PNR50710.1"/>
    </source>
</evidence>
<dbReference type="InterPro" id="IPR057644">
    <property type="entry name" value="Beta-prop_WDR75_2nd"/>
</dbReference>
<keyword evidence="6" id="KW-0539">Nucleus</keyword>
<keyword evidence="3" id="KW-0698">rRNA processing</keyword>
<dbReference type="KEGG" id="ppp:112285131"/>
<dbReference type="eggNOG" id="KOG1963">
    <property type="taxonomic scope" value="Eukaryota"/>
</dbReference>
<dbReference type="FunCoup" id="A9TD14">
    <property type="interactions" value="3690"/>
</dbReference>
<name>A9TD14_PHYPA</name>
<dbReference type="HOGENOM" id="CLU_005417_3_0_1"/>
<reference evidence="10" key="3">
    <citation type="submission" date="2020-12" db="UniProtKB">
        <authorList>
            <consortium name="EnsemblPlants"/>
        </authorList>
    </citation>
    <scope>IDENTIFICATION</scope>
</reference>
<dbReference type="OrthoDB" id="4096at2759"/>
<dbReference type="GeneID" id="112285131"/>
<dbReference type="SMART" id="SM00320">
    <property type="entry name" value="WD40"/>
    <property type="match status" value="6"/>
</dbReference>
<comment type="subcellular location">
    <subcellularLocation>
        <location evidence="1">Nucleus</location>
        <location evidence="1">Nucleolus</location>
    </subcellularLocation>
</comment>
<evidence type="ECO:0000256" key="1">
    <source>
        <dbReference type="ARBA" id="ARBA00004604"/>
    </source>
</evidence>
<evidence type="ECO:0000256" key="6">
    <source>
        <dbReference type="ARBA" id="ARBA00023242"/>
    </source>
</evidence>
<sequence length="836" mass="91028">MVNRGGANLVKRAPAFSRDGKRLLVCTACTVTVYSVQTGEVLTVLKGHTGVVTSVVVVPVASICHCWTAGMDGTARFWDFAAGALIRTVEVGHPIVSMVIPALCTPWGVEEKPQDKKRPSIAFMSVGWKKEGKEEDGMLGRVISYDLATGQQIKAHLGKTEVPRPLFVSPGGGLIGMTDVNRVWIWMVPQNGFKDGRTVPNLRLHHTKLMTILAFDSSETRVAAGDVTGRILIWENVGDRAFASIADGVERTEKKSSLKAIGGGDKRQASGGVRKRDDAAALTTYHWHASEVKSLVFTVDGVYLMSGGMEGVLVMWQLETGKRNYLPRLGGPLAAISPSIHPSLYALACEDNSVKLLNIGTMEVERHIQGIFPSFPTPKSLKLPPLMVSIDPAEGNIVIATHNLSLQFYDIASDKHIAEVQVTPRNYVIGSRDEMGDDGPSTCVTHVAFSADGSCLATVDLRIAQQGIGGGACLKFWERQPGKIRFTVNTLIDEPHDISALSFHPSELMAVTCSDTNFKVWVPQARRSSKSSWRCRSVGTYRGRRMLAASFSPDGSLLAVAASELVTLWNPATNSLVRVLSNTFTSSTHPLSPIHHLAFVKQSNCLVTGSSHFRSLLTVWDLSTLSVRWSLSTSVESLTVDPVQANFAVLIGPSRADPGDREWTPWNKDGVIALFDVQTPTPLQFWTVRDAFNGVLMFNPVPQSLAETATSGNEERNNSMMVDSMVPSKRKLTYITGSREFVVFNPYQTDEEQPEQEHSVVRNVAEPVDVSSGFTALYGKAVQPKKNLDAPVEVLSALSRAPWGTLLDGPSHVLPSLSVVGIPFMDSLMKKRTEQT</sequence>
<dbReference type="Proteomes" id="UP000006727">
    <property type="component" value="Chromosome 7"/>
</dbReference>
<keyword evidence="5" id="KW-0677">Repeat</keyword>
<dbReference type="PROSITE" id="PS50294">
    <property type="entry name" value="WD_REPEATS_REGION"/>
    <property type="match status" value="1"/>
</dbReference>
<dbReference type="STRING" id="3218.A9TD14"/>
<dbReference type="Gramene" id="Pp3c7_4120V3.2">
    <property type="protein sequence ID" value="Pp3c7_4120V3.2"/>
    <property type="gene ID" value="Pp3c7_4120"/>
</dbReference>
<keyword evidence="2" id="KW-0690">Ribosome biogenesis</keyword>
<evidence type="ECO:0000256" key="2">
    <source>
        <dbReference type="ARBA" id="ARBA00022517"/>
    </source>
</evidence>
<dbReference type="EMBL" id="ABEU02000007">
    <property type="protein sequence ID" value="PNR50710.1"/>
    <property type="molecule type" value="Genomic_DNA"/>
</dbReference>
<evidence type="ECO:0000313" key="10">
    <source>
        <dbReference type="EnsemblPlants" id="Pp3c7_4120V3.1"/>
    </source>
</evidence>
<dbReference type="InterPro" id="IPR001680">
    <property type="entry name" value="WD40_rpt"/>
</dbReference>
<protein>
    <recommendedName>
        <fullName evidence="8">WD repeat-containing protein 75 second beta-propeller domain-containing protein</fullName>
    </recommendedName>
</protein>
<dbReference type="SUPFAM" id="SSF50998">
    <property type="entry name" value="Quinoprotein alcohol dehydrogenase-like"/>
    <property type="match status" value="2"/>
</dbReference>
<reference evidence="9 11" key="1">
    <citation type="journal article" date="2008" name="Science">
        <title>The Physcomitrella genome reveals evolutionary insights into the conquest of land by plants.</title>
        <authorList>
            <person name="Rensing S."/>
            <person name="Lang D."/>
            <person name="Zimmer A."/>
            <person name="Terry A."/>
            <person name="Salamov A."/>
            <person name="Shapiro H."/>
            <person name="Nishiyama T."/>
            <person name="Perroud P.-F."/>
            <person name="Lindquist E."/>
            <person name="Kamisugi Y."/>
            <person name="Tanahashi T."/>
            <person name="Sakakibara K."/>
            <person name="Fujita T."/>
            <person name="Oishi K."/>
            <person name="Shin-I T."/>
            <person name="Kuroki Y."/>
            <person name="Toyoda A."/>
            <person name="Suzuki Y."/>
            <person name="Hashimoto A."/>
            <person name="Yamaguchi K."/>
            <person name="Sugano A."/>
            <person name="Kohara Y."/>
            <person name="Fujiyama A."/>
            <person name="Anterola A."/>
            <person name="Aoki S."/>
            <person name="Ashton N."/>
            <person name="Barbazuk W.B."/>
            <person name="Barker E."/>
            <person name="Bennetzen J."/>
            <person name="Bezanilla M."/>
            <person name="Blankenship R."/>
            <person name="Cho S.H."/>
            <person name="Dutcher S."/>
            <person name="Estelle M."/>
            <person name="Fawcett J.A."/>
            <person name="Gundlach H."/>
            <person name="Hanada K."/>
            <person name="Heyl A."/>
            <person name="Hicks K.A."/>
            <person name="Hugh J."/>
            <person name="Lohr M."/>
            <person name="Mayer K."/>
            <person name="Melkozernov A."/>
            <person name="Murata T."/>
            <person name="Nelson D."/>
            <person name="Pils B."/>
            <person name="Prigge M."/>
            <person name="Reiss B."/>
            <person name="Renner T."/>
            <person name="Rombauts S."/>
            <person name="Rushton P."/>
            <person name="Sanderfoot A."/>
            <person name="Schween G."/>
            <person name="Shiu S.-H."/>
            <person name="Stueber K."/>
            <person name="Theodoulou F.L."/>
            <person name="Tu H."/>
            <person name="Van de Peer Y."/>
            <person name="Verrier P.J."/>
            <person name="Waters E."/>
            <person name="Wood A."/>
            <person name="Yang L."/>
            <person name="Cove D."/>
            <person name="Cuming A."/>
            <person name="Hasebe M."/>
            <person name="Lucas S."/>
            <person name="Mishler D.B."/>
            <person name="Reski R."/>
            <person name="Grigoriev I."/>
            <person name="Quatrano R.S."/>
            <person name="Boore J.L."/>
        </authorList>
    </citation>
    <scope>NUCLEOTIDE SEQUENCE [LARGE SCALE GENOMIC DNA]</scope>
    <source>
        <strain evidence="10 11">cv. Gransden 2004</strain>
    </source>
</reference>
<dbReference type="AlphaFoldDB" id="A9TD14"/>
<dbReference type="OMA" id="WILNTRI"/>
<dbReference type="Gramene" id="Pp3c7_4120V3.1">
    <property type="protein sequence ID" value="Pp3c7_4120V3.1"/>
    <property type="gene ID" value="Pp3c7_4120"/>
</dbReference>
<dbReference type="EnsemblPlants" id="Pp3c7_4120V3.2">
    <property type="protein sequence ID" value="Pp3c7_4120V3.2"/>
    <property type="gene ID" value="Pp3c7_4120"/>
</dbReference>
<evidence type="ECO:0000313" key="11">
    <source>
        <dbReference type="Proteomes" id="UP000006727"/>
    </source>
</evidence>
<dbReference type="InterPro" id="IPR015943">
    <property type="entry name" value="WD40/YVTN_repeat-like_dom_sf"/>
</dbReference>
<dbReference type="EnsemblPlants" id="Pp3c7_4120V3.1">
    <property type="protein sequence ID" value="Pp3c7_4120V3.1"/>
    <property type="gene ID" value="Pp3c7_4120"/>
</dbReference>
<feature type="domain" description="WD repeat-containing protein 75 second beta-propeller" evidence="8">
    <location>
        <begin position="390"/>
        <end position="650"/>
    </location>
</feature>
<keyword evidence="4 7" id="KW-0853">WD repeat</keyword>
<evidence type="ECO:0000256" key="4">
    <source>
        <dbReference type="ARBA" id="ARBA00022574"/>
    </source>
</evidence>
<evidence type="ECO:0000256" key="3">
    <source>
        <dbReference type="ARBA" id="ARBA00022552"/>
    </source>
</evidence>
<dbReference type="Pfam" id="PF23869">
    <property type="entry name" value="Beta-prop_WDR75_1st"/>
    <property type="match status" value="2"/>
</dbReference>
<dbReference type="PANTHER" id="PTHR45176">
    <property type="entry name" value="TRANSDUCIN FAMILY PROTEIN / WD-40 REPEAT FAMILY PROTEIN-RELATED"/>
    <property type="match status" value="1"/>
</dbReference>
<dbReference type="InterPro" id="IPR011047">
    <property type="entry name" value="Quinoprotein_ADH-like_sf"/>
</dbReference>
<dbReference type="Pfam" id="PF23769">
    <property type="entry name" value="Beta-prop_WDR75_2nd"/>
    <property type="match status" value="1"/>
</dbReference>
<feature type="repeat" description="WD" evidence="7">
    <location>
        <begin position="285"/>
        <end position="326"/>
    </location>
</feature>
<evidence type="ECO:0000256" key="5">
    <source>
        <dbReference type="ARBA" id="ARBA00022737"/>
    </source>
</evidence>
<dbReference type="PaxDb" id="3218-PP1S207_6V6.1"/>
<keyword evidence="11" id="KW-1185">Reference proteome</keyword>
<gene>
    <name evidence="10" type="primary">LOC112285131</name>
    <name evidence="9" type="ORF">PHYPA_009896</name>
</gene>
<dbReference type="Gene3D" id="2.130.10.10">
    <property type="entry name" value="YVTN repeat-like/Quinoprotein amine dehydrogenase"/>
    <property type="match status" value="3"/>
</dbReference>
<feature type="repeat" description="WD" evidence="7">
    <location>
        <begin position="45"/>
        <end position="88"/>
    </location>
</feature>
<dbReference type="PANTHER" id="PTHR45176:SF1">
    <property type="entry name" value="TRANSDUCIN FAMILY PROTEIN _ WD-40 REPEAT FAMILY PROTEIN-RELATED"/>
    <property type="match status" value="1"/>
</dbReference>
<proteinExistence type="predicted"/>
<dbReference type="RefSeq" id="XP_024381462.1">
    <property type="nucleotide sequence ID" value="XM_024525694.2"/>
</dbReference>
<organism evidence="9">
    <name type="scientific">Physcomitrium patens</name>
    <name type="common">Spreading-leaved earth moss</name>
    <name type="synonym">Physcomitrella patens</name>
    <dbReference type="NCBI Taxonomy" id="3218"/>
    <lineage>
        <taxon>Eukaryota</taxon>
        <taxon>Viridiplantae</taxon>
        <taxon>Streptophyta</taxon>
        <taxon>Embryophyta</taxon>
        <taxon>Bryophyta</taxon>
        <taxon>Bryophytina</taxon>
        <taxon>Bryopsida</taxon>
        <taxon>Funariidae</taxon>
        <taxon>Funariales</taxon>
        <taxon>Funariaceae</taxon>
        <taxon>Physcomitrium</taxon>
    </lineage>
</organism>
<accession>A9TD14</accession>